<dbReference type="SUPFAM" id="SSF51905">
    <property type="entry name" value="FAD/NAD(P)-binding domain"/>
    <property type="match status" value="1"/>
</dbReference>
<evidence type="ECO:0000256" key="1">
    <source>
        <dbReference type="ARBA" id="ARBA00004496"/>
    </source>
</evidence>
<dbReference type="InterPro" id="IPR001100">
    <property type="entry name" value="Pyr_nuc-diS_OxRdtase"/>
</dbReference>
<dbReference type="GO" id="GO:0006103">
    <property type="term" value="P:2-oxoglutarate metabolic process"/>
    <property type="evidence" value="ECO:0007669"/>
    <property type="project" value="TreeGrafter"/>
</dbReference>
<evidence type="ECO:0000256" key="12">
    <source>
        <dbReference type="ARBA" id="ARBA00049187"/>
    </source>
</evidence>
<evidence type="ECO:0000256" key="13">
    <source>
        <dbReference type="PIRSR" id="PIRSR000350-2"/>
    </source>
</evidence>
<feature type="binding site" evidence="14">
    <location>
        <position position="199"/>
    </location>
    <ligand>
        <name>NAD(+)</name>
        <dbReference type="ChEBI" id="CHEBI:57540"/>
    </ligand>
</feature>
<comment type="cofactor">
    <cofactor evidence="14 16">
        <name>FAD</name>
        <dbReference type="ChEBI" id="CHEBI:57692"/>
    </cofactor>
    <text evidence="14 16">Binds 1 FAD per subunit.</text>
</comment>
<dbReference type="PIRSF" id="PIRSF000350">
    <property type="entry name" value="Mercury_reductase_MerA"/>
    <property type="match status" value="1"/>
</dbReference>
<dbReference type="InterPro" id="IPR036188">
    <property type="entry name" value="FAD/NAD-bd_sf"/>
</dbReference>
<keyword evidence="6 16" id="KW-0285">Flavoprotein</keyword>
<sequence>MRNHEAVVIGAGPGGYEAALQLARAGVKTLVIEQIEARIGGTCLNEGCIPTKNYLRSAQYFSKASFFKENGLDIEVSGLDLKRLKNRTDLLKNELRSGLLWMMKQAGIEFLYGTAHFVDDKTIEVAGEKITFDKCIIATGSQVKDLPLLPIDGKNIISNREIFKLEKLPESIAIIGGGAIGCEFATFFNAFGVDVTLVEYLSQLVPSEDADIAAALMRGFKKQRINVLTSSFVQKAQQKEDGVELHISGQMQDIIMCETVLCATGRIPYTQGLGIENCSVKVNEKGFIEVNESFQTANKSIYAVGDCIETLAYAHTAYAEAKIAVQNIINHSSEVNSHVTPSVVFSNPAIGSYGIKEKEAKEKGFDIEVKKAFFKANPKAKIEGNDSGFAKIIVCANSGVILGSSIIGAGAAEIIHEMVLAVEKKIKMEEFKGIIHAHPTFSEILSSL</sequence>
<evidence type="ECO:0000256" key="11">
    <source>
        <dbReference type="ARBA" id="ARBA00023284"/>
    </source>
</evidence>
<dbReference type="PRINTS" id="PR00411">
    <property type="entry name" value="PNDRDTASEI"/>
</dbReference>
<dbReference type="GO" id="GO:0004148">
    <property type="term" value="F:dihydrolipoyl dehydrogenase (NADH) activity"/>
    <property type="evidence" value="ECO:0007669"/>
    <property type="project" value="UniProtKB-EC"/>
</dbReference>
<feature type="domain" description="Pyridine nucleotide-disulphide oxidoreductase dimerisation" evidence="17">
    <location>
        <begin position="340"/>
        <end position="445"/>
    </location>
</feature>
<evidence type="ECO:0000256" key="9">
    <source>
        <dbReference type="ARBA" id="ARBA00023027"/>
    </source>
</evidence>
<keyword evidence="11 16" id="KW-0676">Redox-active center</keyword>
<protein>
    <recommendedName>
        <fullName evidence="4 16">Dihydrolipoyl dehydrogenase</fullName>
        <ecNumber evidence="3 16">1.8.1.4</ecNumber>
    </recommendedName>
</protein>
<name>I5AYE3_9BACT</name>
<dbReference type="NCBIfam" id="TIGR01350">
    <property type="entry name" value="lipoamide_DH"/>
    <property type="match status" value="1"/>
</dbReference>
<comment type="catalytic activity">
    <reaction evidence="12 16">
        <text>N(6)-[(R)-dihydrolipoyl]-L-lysyl-[protein] + NAD(+) = N(6)-[(R)-lipoyl]-L-lysyl-[protein] + NADH + H(+)</text>
        <dbReference type="Rhea" id="RHEA:15045"/>
        <dbReference type="Rhea" id="RHEA-COMP:10474"/>
        <dbReference type="Rhea" id="RHEA-COMP:10475"/>
        <dbReference type="ChEBI" id="CHEBI:15378"/>
        <dbReference type="ChEBI" id="CHEBI:57540"/>
        <dbReference type="ChEBI" id="CHEBI:57945"/>
        <dbReference type="ChEBI" id="CHEBI:83099"/>
        <dbReference type="ChEBI" id="CHEBI:83100"/>
        <dbReference type="EC" id="1.8.1.4"/>
    </reaction>
</comment>
<dbReference type="PANTHER" id="PTHR22912">
    <property type="entry name" value="DISULFIDE OXIDOREDUCTASE"/>
    <property type="match status" value="1"/>
</dbReference>
<dbReference type="InterPro" id="IPR023753">
    <property type="entry name" value="FAD/NAD-binding_dom"/>
</dbReference>
<dbReference type="GO" id="GO:0005737">
    <property type="term" value="C:cytoplasm"/>
    <property type="evidence" value="ECO:0007669"/>
    <property type="project" value="UniProtKB-SubCell"/>
</dbReference>
<dbReference type="RefSeq" id="WP_004070672.1">
    <property type="nucleotide sequence ID" value="NZ_CM001488.1"/>
</dbReference>
<feature type="binding site" evidence="14">
    <location>
        <position position="52"/>
    </location>
    <ligand>
        <name>FAD</name>
        <dbReference type="ChEBI" id="CHEBI:57692"/>
    </ligand>
</feature>
<dbReference type="InterPro" id="IPR012999">
    <property type="entry name" value="Pyr_OxRdtase_I_AS"/>
</dbReference>
<evidence type="ECO:0000256" key="2">
    <source>
        <dbReference type="ARBA" id="ARBA00007532"/>
    </source>
</evidence>
<evidence type="ECO:0000313" key="19">
    <source>
        <dbReference type="EMBL" id="EIM62256.1"/>
    </source>
</evidence>
<evidence type="ECO:0000256" key="4">
    <source>
        <dbReference type="ARBA" id="ARBA00016961"/>
    </source>
</evidence>
<evidence type="ECO:0000256" key="10">
    <source>
        <dbReference type="ARBA" id="ARBA00023157"/>
    </source>
</evidence>
<keyword evidence="14" id="KW-0547">Nucleotide-binding</keyword>
<feature type="domain" description="FAD/NAD(P)-binding" evidence="18">
    <location>
        <begin position="6"/>
        <end position="321"/>
    </location>
</feature>
<comment type="miscellaneous">
    <text evidence="16">The active site is a redox-active disulfide bond.</text>
</comment>
<dbReference type="eggNOG" id="COG1249">
    <property type="taxonomic scope" value="Bacteria"/>
</dbReference>
<organism evidence="19 20">
    <name type="scientific">Desulfobacter postgatei 2ac9</name>
    <dbReference type="NCBI Taxonomy" id="879212"/>
    <lineage>
        <taxon>Bacteria</taxon>
        <taxon>Pseudomonadati</taxon>
        <taxon>Thermodesulfobacteriota</taxon>
        <taxon>Desulfobacteria</taxon>
        <taxon>Desulfobacterales</taxon>
        <taxon>Desulfobacteraceae</taxon>
        <taxon>Desulfobacter</taxon>
    </lineage>
</organism>
<feature type="binding site" evidence="14">
    <location>
        <position position="265"/>
    </location>
    <ligand>
        <name>NAD(+)</name>
        <dbReference type="ChEBI" id="CHEBI:57540"/>
    </ligand>
</feature>
<keyword evidence="20" id="KW-1185">Reference proteome</keyword>
<dbReference type="STRING" id="879212.DespoDRAFT_00215"/>
<feature type="disulfide bond" description="Redox-active" evidence="15">
    <location>
        <begin position="43"/>
        <end position="48"/>
    </location>
</feature>
<dbReference type="InterPro" id="IPR006258">
    <property type="entry name" value="Lipoamide_DH"/>
</dbReference>
<evidence type="ECO:0000256" key="3">
    <source>
        <dbReference type="ARBA" id="ARBA00012608"/>
    </source>
</evidence>
<keyword evidence="10" id="KW-1015">Disulfide bond</keyword>
<keyword evidence="7 14" id="KW-0274">FAD</keyword>
<reference evidence="19 20" key="1">
    <citation type="submission" date="2011-09" db="EMBL/GenBank/DDBJ databases">
        <authorList>
            <consortium name="US DOE Joint Genome Institute (JGI-PGF)"/>
            <person name="Lucas S."/>
            <person name="Han J."/>
            <person name="Lapidus A."/>
            <person name="Cheng J.-F."/>
            <person name="Goodwin L."/>
            <person name="Pitluck S."/>
            <person name="Peters L."/>
            <person name="Land M.L."/>
            <person name="Hauser L."/>
            <person name="Orellana R."/>
            <person name="Lovley D."/>
            <person name="Woyke T.J."/>
        </authorList>
    </citation>
    <scope>NUCLEOTIDE SEQUENCE [LARGE SCALE GENOMIC DNA]</scope>
    <source>
        <strain evidence="19 20">2ac9</strain>
    </source>
</reference>
<dbReference type="Pfam" id="PF02852">
    <property type="entry name" value="Pyr_redox_dim"/>
    <property type="match status" value="1"/>
</dbReference>
<evidence type="ECO:0000256" key="7">
    <source>
        <dbReference type="ARBA" id="ARBA00022827"/>
    </source>
</evidence>
<gene>
    <name evidence="19" type="ORF">DespoDRAFT_00215</name>
</gene>
<keyword evidence="9 14" id="KW-0520">NAD</keyword>
<dbReference type="Proteomes" id="UP000005778">
    <property type="component" value="Chromosome"/>
</dbReference>
<dbReference type="PANTHER" id="PTHR22912:SF217">
    <property type="entry name" value="DIHYDROLIPOYL DEHYDROGENASE"/>
    <property type="match status" value="1"/>
</dbReference>
<evidence type="ECO:0000256" key="14">
    <source>
        <dbReference type="PIRSR" id="PIRSR000350-3"/>
    </source>
</evidence>
<keyword evidence="5" id="KW-0963">Cytoplasm</keyword>
<evidence type="ECO:0000259" key="18">
    <source>
        <dbReference type="Pfam" id="PF07992"/>
    </source>
</evidence>
<evidence type="ECO:0000313" key="20">
    <source>
        <dbReference type="Proteomes" id="UP000005778"/>
    </source>
</evidence>
<dbReference type="InterPro" id="IPR050151">
    <property type="entry name" value="Class-I_Pyr_Nuc-Dis_Oxidored"/>
</dbReference>
<feature type="binding site" evidence="14">
    <location>
        <begin position="139"/>
        <end position="141"/>
    </location>
    <ligand>
        <name>FAD</name>
        <dbReference type="ChEBI" id="CHEBI:57692"/>
    </ligand>
</feature>
<evidence type="ECO:0000259" key="17">
    <source>
        <dbReference type="Pfam" id="PF02852"/>
    </source>
</evidence>
<comment type="subcellular location">
    <subcellularLocation>
        <location evidence="1">Cytoplasm</location>
    </subcellularLocation>
</comment>
<dbReference type="InterPro" id="IPR004099">
    <property type="entry name" value="Pyr_nucl-diS_OxRdtase_dimer"/>
</dbReference>
<dbReference type="EMBL" id="CM001488">
    <property type="protein sequence ID" value="EIM62256.1"/>
    <property type="molecule type" value="Genomic_DNA"/>
</dbReference>
<dbReference type="EC" id="1.8.1.4" evidence="3 16"/>
<dbReference type="Gene3D" id="3.50.50.60">
    <property type="entry name" value="FAD/NAD(P)-binding domain"/>
    <property type="match status" value="2"/>
</dbReference>
<accession>I5AYE3</accession>
<proteinExistence type="inferred from homology"/>
<dbReference type="SUPFAM" id="SSF55424">
    <property type="entry name" value="FAD/NAD-linked reductases, dimerisation (C-terminal) domain"/>
    <property type="match status" value="1"/>
</dbReference>
<dbReference type="Gene3D" id="3.30.390.30">
    <property type="match status" value="1"/>
</dbReference>
<dbReference type="GO" id="GO:0050660">
    <property type="term" value="F:flavin adenine dinucleotide binding"/>
    <property type="evidence" value="ECO:0007669"/>
    <property type="project" value="InterPro"/>
</dbReference>
<evidence type="ECO:0000256" key="8">
    <source>
        <dbReference type="ARBA" id="ARBA00023002"/>
    </source>
</evidence>
<feature type="binding site" evidence="14">
    <location>
        <position position="306"/>
    </location>
    <ligand>
        <name>FAD</name>
        <dbReference type="ChEBI" id="CHEBI:57692"/>
    </ligand>
</feature>
<dbReference type="Pfam" id="PF07992">
    <property type="entry name" value="Pyr_redox_2"/>
    <property type="match status" value="1"/>
</dbReference>
<dbReference type="PROSITE" id="PS00076">
    <property type="entry name" value="PYRIDINE_REDOX_1"/>
    <property type="match status" value="1"/>
</dbReference>
<reference evidence="19 20" key="2">
    <citation type="submission" date="2012-02" db="EMBL/GenBank/DDBJ databases">
        <title>Improved High-Quality Draft sequence of Desulfobacter postgatei 2ac9.</title>
        <authorList>
            <consortium name="US DOE Joint Genome Institute"/>
            <person name="Lucas S."/>
            <person name="Han J."/>
            <person name="Lapidus A."/>
            <person name="Cheng J.-F."/>
            <person name="Goodwin L."/>
            <person name="Pitluck S."/>
            <person name="Peters L."/>
            <person name="Ovchinnikova G."/>
            <person name="Held B."/>
            <person name="Detter J.C."/>
            <person name="Han C."/>
            <person name="Tapia R."/>
            <person name="Land M."/>
            <person name="Hauser L."/>
            <person name="Kyrpides N."/>
            <person name="Ivanova N."/>
            <person name="Pagani I."/>
            <person name="Orellana R."/>
            <person name="Lovley D."/>
            <person name="Woyke T."/>
        </authorList>
    </citation>
    <scope>NUCLEOTIDE SEQUENCE [LARGE SCALE GENOMIC DNA]</scope>
    <source>
        <strain evidence="19 20">2ac9</strain>
    </source>
</reference>
<comment type="similarity">
    <text evidence="2 16">Belongs to the class-I pyridine nucleotide-disulfide oxidoreductase family.</text>
</comment>
<dbReference type="AlphaFoldDB" id="I5AYE3"/>
<dbReference type="PRINTS" id="PR00368">
    <property type="entry name" value="FADPNR"/>
</dbReference>
<evidence type="ECO:0000256" key="5">
    <source>
        <dbReference type="ARBA" id="ARBA00022490"/>
    </source>
</evidence>
<evidence type="ECO:0000256" key="16">
    <source>
        <dbReference type="RuleBase" id="RU003692"/>
    </source>
</evidence>
<evidence type="ECO:0000256" key="15">
    <source>
        <dbReference type="PIRSR" id="PIRSR000350-4"/>
    </source>
</evidence>
<dbReference type="InterPro" id="IPR016156">
    <property type="entry name" value="FAD/NAD-linked_Rdtase_dimer_sf"/>
</dbReference>
<evidence type="ECO:0000256" key="6">
    <source>
        <dbReference type="ARBA" id="ARBA00022630"/>
    </source>
</evidence>
<feature type="active site" description="Proton acceptor" evidence="13">
    <location>
        <position position="438"/>
    </location>
</feature>
<feature type="binding site" evidence="14">
    <location>
        <begin position="176"/>
        <end position="183"/>
    </location>
    <ligand>
        <name>NAD(+)</name>
        <dbReference type="ChEBI" id="CHEBI:57540"/>
    </ligand>
</feature>
<dbReference type="HOGENOM" id="CLU_016755_0_3_7"/>
<dbReference type="FunFam" id="3.30.390.30:FF:000001">
    <property type="entry name" value="Dihydrolipoyl dehydrogenase"/>
    <property type="match status" value="1"/>
</dbReference>
<dbReference type="OrthoDB" id="9786429at2"/>
<keyword evidence="8 16" id="KW-0560">Oxidoreductase</keyword>